<gene>
    <name evidence="5" type="primary">ydfH_3</name>
    <name evidence="5" type="ORF">ERS852574_01902</name>
</gene>
<dbReference type="InterPro" id="IPR008920">
    <property type="entry name" value="TF_FadR/GntR_C"/>
</dbReference>
<dbReference type="SUPFAM" id="SSF48008">
    <property type="entry name" value="GntR ligand-binding domain-like"/>
    <property type="match status" value="1"/>
</dbReference>
<dbReference type="SUPFAM" id="SSF46785">
    <property type="entry name" value="Winged helix' DNA-binding domain"/>
    <property type="match status" value="1"/>
</dbReference>
<dbReference type="PANTHER" id="PTHR43537">
    <property type="entry name" value="TRANSCRIPTIONAL REGULATOR, GNTR FAMILY"/>
    <property type="match status" value="1"/>
</dbReference>
<dbReference type="AlphaFoldDB" id="A0A173T445"/>
<sequence>MIIRKTLREQVVEILRHKILSGEIKPGERIIEAKVAEELKVSRGPLREALRQIEEEGLVVYEAQKGCVVKTMTYEEMQETYLIQSTLEKLAVQMCGGEISKEQGEEMQKLVLSMEKAANQKNLYDVIKFDEQFHECIVKTAHSEKLHRIWKILEGGNTAAYYTMDTKTLVPFDVVHINHQRILDLFHKGTVEDICKEIELHYMVVPHVLYENQKKKGERN</sequence>
<dbReference type="GO" id="GO:0003700">
    <property type="term" value="F:DNA-binding transcription factor activity"/>
    <property type="evidence" value="ECO:0007669"/>
    <property type="project" value="InterPro"/>
</dbReference>
<dbReference type="PANTHER" id="PTHR43537:SF24">
    <property type="entry name" value="GLUCONATE OPERON TRANSCRIPTIONAL REPRESSOR"/>
    <property type="match status" value="1"/>
</dbReference>
<dbReference type="Gene3D" id="1.20.120.530">
    <property type="entry name" value="GntR ligand-binding domain-like"/>
    <property type="match status" value="1"/>
</dbReference>
<dbReference type="Gene3D" id="1.10.10.10">
    <property type="entry name" value="Winged helix-like DNA-binding domain superfamily/Winged helix DNA-binding domain"/>
    <property type="match status" value="1"/>
</dbReference>
<dbReference type="SMART" id="SM00345">
    <property type="entry name" value="HTH_GNTR"/>
    <property type="match status" value="1"/>
</dbReference>
<dbReference type="CDD" id="cd07377">
    <property type="entry name" value="WHTH_GntR"/>
    <property type="match status" value="1"/>
</dbReference>
<evidence type="ECO:0000256" key="1">
    <source>
        <dbReference type="ARBA" id="ARBA00023015"/>
    </source>
</evidence>
<dbReference type="Pfam" id="PF07729">
    <property type="entry name" value="FCD"/>
    <property type="match status" value="1"/>
</dbReference>
<dbReference type="EMBL" id="CYXR01000012">
    <property type="protein sequence ID" value="CUM97230.1"/>
    <property type="molecule type" value="Genomic_DNA"/>
</dbReference>
<dbReference type="RefSeq" id="WP_055156968.1">
    <property type="nucleotide sequence ID" value="NZ_CYXR01000012.1"/>
</dbReference>
<keyword evidence="1" id="KW-0805">Transcription regulation</keyword>
<keyword evidence="3" id="KW-0804">Transcription</keyword>
<feature type="domain" description="HTH gntR-type" evidence="4">
    <location>
        <begin position="5"/>
        <end position="72"/>
    </location>
</feature>
<dbReference type="GO" id="GO:0003677">
    <property type="term" value="F:DNA binding"/>
    <property type="evidence" value="ECO:0007669"/>
    <property type="project" value="UniProtKB-KW"/>
</dbReference>
<dbReference type="Pfam" id="PF00392">
    <property type="entry name" value="GntR"/>
    <property type="match status" value="1"/>
</dbReference>
<reference evidence="5 6" key="1">
    <citation type="submission" date="2015-09" db="EMBL/GenBank/DDBJ databases">
        <authorList>
            <consortium name="Pathogen Informatics"/>
        </authorList>
    </citation>
    <scope>NUCLEOTIDE SEQUENCE [LARGE SCALE GENOMIC DNA]</scope>
    <source>
        <strain evidence="5 6">2789STDY5834962</strain>
    </source>
</reference>
<organism evidence="5 6">
    <name type="scientific">Coprococcus comes</name>
    <dbReference type="NCBI Taxonomy" id="410072"/>
    <lineage>
        <taxon>Bacteria</taxon>
        <taxon>Bacillati</taxon>
        <taxon>Bacillota</taxon>
        <taxon>Clostridia</taxon>
        <taxon>Lachnospirales</taxon>
        <taxon>Lachnospiraceae</taxon>
        <taxon>Coprococcus</taxon>
    </lineage>
</organism>
<dbReference type="InterPro" id="IPR036390">
    <property type="entry name" value="WH_DNA-bd_sf"/>
</dbReference>
<protein>
    <submittedName>
        <fullName evidence="5">Uncharacterized HTH-type transcriptional regulator ydfH</fullName>
    </submittedName>
</protein>
<evidence type="ECO:0000313" key="5">
    <source>
        <dbReference type="EMBL" id="CUM97230.1"/>
    </source>
</evidence>
<dbReference type="Proteomes" id="UP000095727">
    <property type="component" value="Unassembled WGS sequence"/>
</dbReference>
<name>A0A173T445_9FIRM</name>
<accession>A0A173T445</accession>
<evidence type="ECO:0000259" key="4">
    <source>
        <dbReference type="PROSITE" id="PS50949"/>
    </source>
</evidence>
<keyword evidence="2" id="KW-0238">DNA-binding</keyword>
<dbReference type="InterPro" id="IPR000524">
    <property type="entry name" value="Tscrpt_reg_HTH_GntR"/>
</dbReference>
<evidence type="ECO:0000313" key="6">
    <source>
        <dbReference type="Proteomes" id="UP000095727"/>
    </source>
</evidence>
<proteinExistence type="predicted"/>
<dbReference type="InterPro" id="IPR011711">
    <property type="entry name" value="GntR_C"/>
</dbReference>
<evidence type="ECO:0000256" key="3">
    <source>
        <dbReference type="ARBA" id="ARBA00023163"/>
    </source>
</evidence>
<dbReference type="PROSITE" id="PS50949">
    <property type="entry name" value="HTH_GNTR"/>
    <property type="match status" value="1"/>
</dbReference>
<dbReference type="InterPro" id="IPR036388">
    <property type="entry name" value="WH-like_DNA-bd_sf"/>
</dbReference>
<evidence type="ECO:0000256" key="2">
    <source>
        <dbReference type="ARBA" id="ARBA00023125"/>
    </source>
</evidence>